<dbReference type="Pfam" id="PF14717">
    <property type="entry name" value="DUF4465"/>
    <property type="match status" value="1"/>
</dbReference>
<dbReference type="EMBL" id="BARS01016874">
    <property type="protein sequence ID" value="GAF91706.1"/>
    <property type="molecule type" value="Genomic_DNA"/>
</dbReference>
<evidence type="ECO:0000313" key="1">
    <source>
        <dbReference type="EMBL" id="GAF91706.1"/>
    </source>
</evidence>
<dbReference type="Gene3D" id="2.60.120.1350">
    <property type="entry name" value="Protein of unknown function DUF4465"/>
    <property type="match status" value="1"/>
</dbReference>
<accession>X0TX09</accession>
<dbReference type="InterPro" id="IPR027828">
    <property type="entry name" value="DUF4465"/>
</dbReference>
<feature type="non-terminal residue" evidence="1">
    <location>
        <position position="280"/>
    </location>
</feature>
<reference evidence="1" key="1">
    <citation type="journal article" date="2014" name="Front. Microbiol.">
        <title>High frequency of phylogenetically diverse reductive dehalogenase-homologous genes in deep subseafloor sedimentary metagenomes.</title>
        <authorList>
            <person name="Kawai M."/>
            <person name="Futagami T."/>
            <person name="Toyoda A."/>
            <person name="Takaki Y."/>
            <person name="Nishi S."/>
            <person name="Hori S."/>
            <person name="Arai W."/>
            <person name="Tsubouchi T."/>
            <person name="Morono Y."/>
            <person name="Uchiyama I."/>
            <person name="Ito T."/>
            <person name="Fujiyama A."/>
            <person name="Inagaki F."/>
            <person name="Takami H."/>
        </authorList>
    </citation>
    <scope>NUCLEOTIDE SEQUENCE</scope>
    <source>
        <strain evidence="1">Expedition CK06-06</strain>
    </source>
</reference>
<evidence type="ECO:0008006" key="2">
    <source>
        <dbReference type="Google" id="ProtNLM"/>
    </source>
</evidence>
<proteinExistence type="predicted"/>
<sequence length="280" mass="30225">AGWAPLPTITLDTADVVEGLYVTNNNYVCYAMLDGDAFSKKFGGDSGNDPDWFLLTITGKDVDGVVTSTVDFYLADYRFADNSADYIVNTWQYVDLTSLGAVKSLEFSLSSSDVGDWGMNTPAYFALDTLMRKSAFVYAETYTEAGVNGYINPDNNWQHAGPQDPNAVINPIFRGWATEVVSYQPAPGLAAQWSDPNMALGPVTGSNIDIVSLGDLSQQQISQGVPPGQITLLFSEPIRQADGYDFVVFENGFVSSANWGNGSVAGQMFAELGYVEVSSN</sequence>
<feature type="non-terminal residue" evidence="1">
    <location>
        <position position="1"/>
    </location>
</feature>
<protein>
    <recommendedName>
        <fullName evidence="2">DUF4465 domain-containing protein</fullName>
    </recommendedName>
</protein>
<comment type="caution">
    <text evidence="1">The sequence shown here is derived from an EMBL/GenBank/DDBJ whole genome shotgun (WGS) entry which is preliminary data.</text>
</comment>
<dbReference type="AlphaFoldDB" id="X0TX09"/>
<organism evidence="1">
    <name type="scientific">marine sediment metagenome</name>
    <dbReference type="NCBI Taxonomy" id="412755"/>
    <lineage>
        <taxon>unclassified sequences</taxon>
        <taxon>metagenomes</taxon>
        <taxon>ecological metagenomes</taxon>
    </lineage>
</organism>
<gene>
    <name evidence="1" type="ORF">S01H1_27678</name>
</gene>
<name>X0TX09_9ZZZZ</name>